<reference evidence="1 2" key="1">
    <citation type="submission" date="2019-07" db="EMBL/GenBank/DDBJ databases">
        <title>Active sludge and wastewater microbial communities from Klosterneuburg, Austria.</title>
        <authorList>
            <person name="Wagner M."/>
        </authorList>
    </citation>
    <scope>NUCLEOTIDE SEQUENCE [LARGE SCALE GENOMIC DNA]</scope>
    <source>
        <strain evidence="1 2">Nm2</strain>
    </source>
</reference>
<proteinExistence type="predicted"/>
<evidence type="ECO:0000313" key="1">
    <source>
        <dbReference type="EMBL" id="TYP78310.1"/>
    </source>
</evidence>
<evidence type="ECO:0000313" key="2">
    <source>
        <dbReference type="Proteomes" id="UP000324176"/>
    </source>
</evidence>
<protein>
    <submittedName>
        <fullName evidence="1">Uncharacterized protein</fullName>
    </submittedName>
</protein>
<comment type="caution">
    <text evidence="1">The sequence shown here is derived from an EMBL/GenBank/DDBJ whole genome shotgun (WGS) entry which is preliminary data.</text>
</comment>
<gene>
    <name evidence="1" type="ORF">BCL69_107716</name>
</gene>
<organism evidence="1 2">
    <name type="scientific">Nitrosomonas communis</name>
    <dbReference type="NCBI Taxonomy" id="44574"/>
    <lineage>
        <taxon>Bacteria</taxon>
        <taxon>Pseudomonadati</taxon>
        <taxon>Pseudomonadota</taxon>
        <taxon>Betaproteobacteria</taxon>
        <taxon>Nitrosomonadales</taxon>
        <taxon>Nitrosomonadaceae</taxon>
        <taxon>Nitrosomonas</taxon>
    </lineage>
</organism>
<accession>A0A5D3Y7Z7</accession>
<dbReference type="Proteomes" id="UP000324176">
    <property type="component" value="Unassembled WGS sequence"/>
</dbReference>
<dbReference type="AlphaFoldDB" id="A0A5D3Y7Z7"/>
<name>A0A5D3Y7Z7_9PROT</name>
<sequence length="57" mass="6448">MNITSGMKVRFHPIIGGKHDGNLYEVRCTGKLYGRDFAWLGSKTDPVDIRSRPCLCH</sequence>
<dbReference type="EMBL" id="VNHT01000077">
    <property type="protein sequence ID" value="TYP78310.1"/>
    <property type="molecule type" value="Genomic_DNA"/>
</dbReference>